<dbReference type="Proteomes" id="UP000706031">
    <property type="component" value="Unassembled WGS sequence"/>
</dbReference>
<keyword evidence="4" id="KW-1185">Reference proteome</keyword>
<keyword evidence="1" id="KW-1133">Transmembrane helix</keyword>
<feature type="signal peptide" evidence="2">
    <location>
        <begin position="1"/>
        <end position="26"/>
    </location>
</feature>
<reference evidence="3 4" key="1">
    <citation type="submission" date="2020-08" db="EMBL/GenBank/DDBJ databases">
        <title>Fungal Genomes of the International Space Station.</title>
        <authorList>
            <person name="Seuylemezian A."/>
            <person name="Singh N.K."/>
            <person name="Wood J."/>
            <person name="Venkateswaran K."/>
        </authorList>
    </citation>
    <scope>NUCLEOTIDE SEQUENCE [LARGE SCALE GENOMIC DNA]</scope>
    <source>
        <strain evidence="3 4">S/N-304-OC-R4</strain>
    </source>
</reference>
<feature type="transmembrane region" description="Helical" evidence="1">
    <location>
        <begin position="257"/>
        <end position="276"/>
    </location>
</feature>
<evidence type="ECO:0000313" key="4">
    <source>
        <dbReference type="Proteomes" id="UP000706031"/>
    </source>
</evidence>
<feature type="chain" id="PRO_5045954625" evidence="2">
    <location>
        <begin position="27"/>
        <end position="286"/>
    </location>
</feature>
<accession>A0ABS7KMP2</accession>
<comment type="caution">
    <text evidence="3">The sequence shown here is derived from an EMBL/GenBank/DDBJ whole genome shotgun (WGS) entry which is preliminary data.</text>
</comment>
<organism evidence="3 4">
    <name type="scientific">Paenibacillus cucumis</name>
    <name type="common">ex Kampfer et al. 2016</name>
    <dbReference type="NCBI Taxonomy" id="1776858"/>
    <lineage>
        <taxon>Bacteria</taxon>
        <taxon>Bacillati</taxon>
        <taxon>Bacillota</taxon>
        <taxon>Bacilli</taxon>
        <taxon>Bacillales</taxon>
        <taxon>Paenibacillaceae</taxon>
        <taxon>Paenibacillus</taxon>
    </lineage>
</organism>
<keyword evidence="1" id="KW-0812">Transmembrane</keyword>
<keyword evidence="2" id="KW-0732">Signal</keyword>
<dbReference type="Pfam" id="PF09935">
    <property type="entry name" value="DUF2167"/>
    <property type="match status" value="1"/>
</dbReference>
<evidence type="ECO:0000256" key="2">
    <source>
        <dbReference type="SAM" id="SignalP"/>
    </source>
</evidence>
<sequence length="286" mass="32729">MKKLCIPFVFTLLLLTSLPFSTMKVAAENFGSADGFEWQSGPTTVSLEDIASVNVPENLVFFDKENTKRFMKENPPPPNGTEIGSLYNMNMQLYWNVIFEYHDIGNVDDHDKNELDADELLESYKQSPEGQHEKASSENQSSVLRWDVEPVYEESKHQLRYSIGLRDPLQGGVVYYKVNLLTREGYISVILVTPSYYFEESRKQFEEMVLQNIKIKNGHTYQEFNASLDKKSELGLIHLIPGGDGIAATKKVERQTLIRKGMIFIVTACVAAFIFIKLRRKPRTQK</sequence>
<dbReference type="RefSeq" id="WP_221789966.1">
    <property type="nucleotide sequence ID" value="NZ_JACLIC010000033.1"/>
</dbReference>
<protein>
    <submittedName>
        <fullName evidence="3">DUF2167 domain-containing protein</fullName>
    </submittedName>
</protein>
<evidence type="ECO:0000256" key="1">
    <source>
        <dbReference type="SAM" id="Phobius"/>
    </source>
</evidence>
<dbReference type="InterPro" id="IPR018682">
    <property type="entry name" value="DUF2167_membr"/>
</dbReference>
<keyword evidence="1" id="KW-0472">Membrane</keyword>
<proteinExistence type="predicted"/>
<evidence type="ECO:0000313" key="3">
    <source>
        <dbReference type="EMBL" id="MBY0205443.1"/>
    </source>
</evidence>
<gene>
    <name evidence="3" type="ORF">H7T88_19635</name>
</gene>
<name>A0ABS7KMP2_9BACL</name>
<dbReference type="EMBL" id="JACLIC010000033">
    <property type="protein sequence ID" value="MBY0205443.1"/>
    <property type="molecule type" value="Genomic_DNA"/>
</dbReference>